<dbReference type="Proteomes" id="UP000184050">
    <property type="component" value="Unassembled WGS sequence"/>
</dbReference>
<evidence type="ECO:0008006" key="3">
    <source>
        <dbReference type="Google" id="ProtNLM"/>
    </source>
</evidence>
<keyword evidence="2" id="KW-1185">Reference proteome</keyword>
<proteinExistence type="predicted"/>
<dbReference type="EMBL" id="FQZE01000026">
    <property type="protein sequence ID" value="SHJ69868.1"/>
    <property type="molecule type" value="Genomic_DNA"/>
</dbReference>
<name>A0A1M6LFF4_9BACT</name>
<evidence type="ECO:0000313" key="1">
    <source>
        <dbReference type="EMBL" id="SHJ69868.1"/>
    </source>
</evidence>
<dbReference type="Pfam" id="PF12099">
    <property type="entry name" value="DUF3575"/>
    <property type="match status" value="1"/>
</dbReference>
<dbReference type="OrthoDB" id="1118958at2"/>
<dbReference type="InterPro" id="IPR021958">
    <property type="entry name" value="DUF3575"/>
</dbReference>
<sequence length="237" mass="27054">MIKSCNYLTTVIFLFLATSLFGQENSVKIGFTDAFLGHYNLNYERHLTGNNSVQFKIGFLKPTSSPFISDETITPSAYVLENSKGGLNTSLEYRFYVNSEEAGTGFYVAPYLRYLNQKMNYSDEIDGNNYGVDFKVNLLGAGAQLGYQLILEERFILDFYFFGAGLDYYMVNMKYQLKQPDPGFNYSSITDDVSEVFEDINYLHKKLDHNVNNDNLLTKLPFFFPGFRIGVNAGFVF</sequence>
<gene>
    <name evidence="1" type="ORF">SAMN05444280_12678</name>
</gene>
<evidence type="ECO:0000313" key="2">
    <source>
        <dbReference type="Proteomes" id="UP000184050"/>
    </source>
</evidence>
<dbReference type="STRING" id="1168035.SAMN05444280_12678"/>
<protein>
    <recommendedName>
        <fullName evidence="3">Outer membrane protein beta-barrel domain-containing protein</fullName>
    </recommendedName>
</protein>
<dbReference type="RefSeq" id="WP_073171602.1">
    <property type="nucleotide sequence ID" value="NZ_FQZE01000026.1"/>
</dbReference>
<reference evidence="1 2" key="1">
    <citation type="submission" date="2016-11" db="EMBL/GenBank/DDBJ databases">
        <authorList>
            <person name="Jaros S."/>
            <person name="Januszkiewicz K."/>
            <person name="Wedrychowicz H."/>
        </authorList>
    </citation>
    <scope>NUCLEOTIDE SEQUENCE [LARGE SCALE GENOMIC DNA]</scope>
    <source>
        <strain evidence="1 2">DSM 27063</strain>
    </source>
</reference>
<organism evidence="1 2">
    <name type="scientific">Tangfeifania diversioriginum</name>
    <dbReference type="NCBI Taxonomy" id="1168035"/>
    <lineage>
        <taxon>Bacteria</taxon>
        <taxon>Pseudomonadati</taxon>
        <taxon>Bacteroidota</taxon>
        <taxon>Bacteroidia</taxon>
        <taxon>Marinilabiliales</taxon>
        <taxon>Prolixibacteraceae</taxon>
        <taxon>Tangfeifania</taxon>
    </lineage>
</organism>
<accession>A0A1M6LFF4</accession>
<dbReference type="AlphaFoldDB" id="A0A1M6LFF4"/>